<evidence type="ECO:0000313" key="1">
    <source>
        <dbReference type="EMBL" id="KAG5190135.1"/>
    </source>
</evidence>
<sequence>MRISLTSSPSSCNAVHRLCHVAGPALVLYEHIDRDDFGTSVDNMRFFLKVGLLPPHRATFIFIATGCHSIAFPTALPNVHVIDRPTSSRCGTIGAWHAGLIHAHSIAGGLKFSHFVLLSSRVRGPFLPSWAPPTLDWLHHYSVLLKPPVALVGPIVSCEHGLSSLHLKGLPLVIERRAALEHLLPILSTCPGSEADTTDLLASLSHRLLEAGHSLRALAQGFLPNIEASIASWPLLRRGCSRGPPFHPHPLESLFVVTSTALRDLLPPLLTQEVVRYTRLVDLGKSSS</sequence>
<accession>A0A836CKN9</accession>
<name>A0A836CKN9_9STRA</name>
<protein>
    <submittedName>
        <fullName evidence="1">Uncharacterized protein</fullName>
    </submittedName>
</protein>
<proteinExistence type="predicted"/>
<keyword evidence="2" id="KW-1185">Reference proteome</keyword>
<reference evidence="1" key="1">
    <citation type="submission" date="2021-02" db="EMBL/GenBank/DDBJ databases">
        <title>First Annotated Genome of the Yellow-green Alga Tribonema minus.</title>
        <authorList>
            <person name="Mahan K.M."/>
        </authorList>
    </citation>
    <scope>NUCLEOTIDE SEQUENCE</scope>
    <source>
        <strain evidence="1">UTEX B ZZ1240</strain>
    </source>
</reference>
<dbReference type="OrthoDB" id="526941at2759"/>
<evidence type="ECO:0000313" key="2">
    <source>
        <dbReference type="Proteomes" id="UP000664859"/>
    </source>
</evidence>
<comment type="caution">
    <text evidence="1">The sequence shown here is derived from an EMBL/GenBank/DDBJ whole genome shotgun (WGS) entry which is preliminary data.</text>
</comment>
<dbReference type="AlphaFoldDB" id="A0A836CKN9"/>
<organism evidence="1 2">
    <name type="scientific">Tribonema minus</name>
    <dbReference type="NCBI Taxonomy" id="303371"/>
    <lineage>
        <taxon>Eukaryota</taxon>
        <taxon>Sar</taxon>
        <taxon>Stramenopiles</taxon>
        <taxon>Ochrophyta</taxon>
        <taxon>PX clade</taxon>
        <taxon>Xanthophyceae</taxon>
        <taxon>Tribonematales</taxon>
        <taxon>Tribonemataceae</taxon>
        <taxon>Tribonema</taxon>
    </lineage>
</organism>
<gene>
    <name evidence="1" type="ORF">JKP88DRAFT_175985</name>
</gene>
<dbReference type="EMBL" id="JAFCMP010000038">
    <property type="protein sequence ID" value="KAG5190135.1"/>
    <property type="molecule type" value="Genomic_DNA"/>
</dbReference>
<dbReference type="Proteomes" id="UP000664859">
    <property type="component" value="Unassembled WGS sequence"/>
</dbReference>